<feature type="binding site" evidence="4">
    <location>
        <position position="113"/>
    </location>
    <ligand>
        <name>ATP</name>
        <dbReference type="ChEBI" id="CHEBI:30616"/>
    </ligand>
</feature>
<dbReference type="PROSITE" id="PS50975">
    <property type="entry name" value="ATP_GRASP"/>
    <property type="match status" value="1"/>
</dbReference>
<comment type="pathway">
    <text evidence="4 5">Purine metabolism; IMP biosynthesis via de novo pathway; 5-amino-1-(5-phospho-D-ribosyl)imidazole-4-carboxylate from 5-amino-1-(5-phospho-D-ribosyl)imidazole (N5-CAIR route): step 1/2.</text>
</comment>
<feature type="binding site" evidence="4">
    <location>
        <begin position="157"/>
        <end position="163"/>
    </location>
    <ligand>
        <name>ATP</name>
        <dbReference type="ChEBI" id="CHEBI:30616"/>
    </ligand>
</feature>
<evidence type="ECO:0000256" key="1">
    <source>
        <dbReference type="ARBA" id="ARBA00022741"/>
    </source>
</evidence>
<dbReference type="Gene3D" id="3.40.50.20">
    <property type="match status" value="1"/>
</dbReference>
<dbReference type="GO" id="GO:0006189">
    <property type="term" value="P:'de novo' IMP biosynthetic process"/>
    <property type="evidence" value="ECO:0007669"/>
    <property type="project" value="UniProtKB-UniRule"/>
</dbReference>
<dbReference type="InterPro" id="IPR054350">
    <property type="entry name" value="PurT/PurK_preATP-grasp"/>
</dbReference>
<evidence type="ECO:0000256" key="3">
    <source>
        <dbReference type="ARBA" id="ARBA00022840"/>
    </source>
</evidence>
<dbReference type="GO" id="GO:0034028">
    <property type="term" value="F:5-(carboxyamino)imidazole ribonucleotide synthase activity"/>
    <property type="evidence" value="ECO:0007669"/>
    <property type="project" value="UniProtKB-UniRule"/>
</dbReference>
<dbReference type="SUPFAM" id="SSF52440">
    <property type="entry name" value="PreATP-grasp domain"/>
    <property type="match status" value="1"/>
</dbReference>
<dbReference type="InterPro" id="IPR013815">
    <property type="entry name" value="ATP_grasp_subdomain_1"/>
</dbReference>
<dbReference type="GO" id="GO:0005829">
    <property type="term" value="C:cytosol"/>
    <property type="evidence" value="ECO:0007669"/>
    <property type="project" value="TreeGrafter"/>
</dbReference>
<dbReference type="KEGG" id="kct:CDEE_0359"/>
<comment type="subunit">
    <text evidence="4 5">Homodimer.</text>
</comment>
<gene>
    <name evidence="4 5" type="primary">purK</name>
    <name evidence="7" type="ORF">CDEE_0359</name>
</gene>
<protein>
    <recommendedName>
        <fullName evidence="4 5">N5-carboxyaminoimidazole ribonucleotide synthase</fullName>
        <shortName evidence="4 5">N5-CAIR synthase</shortName>
        <ecNumber evidence="4 5">6.3.4.18</ecNumber>
    </recommendedName>
    <alternativeName>
        <fullName evidence="4 5">5-(carboxyamino)imidazole ribonucleotide synthetase</fullName>
    </alternativeName>
</protein>
<name>M1LP17_9PROT</name>
<dbReference type="HAMAP" id="MF_01928">
    <property type="entry name" value="PurK"/>
    <property type="match status" value="1"/>
</dbReference>
<dbReference type="InterPro" id="IPR016185">
    <property type="entry name" value="PreATP-grasp_dom_sf"/>
</dbReference>
<evidence type="ECO:0000256" key="5">
    <source>
        <dbReference type="RuleBase" id="RU361200"/>
    </source>
</evidence>
<dbReference type="AlphaFoldDB" id="M1LP17"/>
<comment type="function">
    <text evidence="5">Catalyzes the ATP-dependent conversion of 5-aminoimidazole ribonucleotide (AIR) and HCO(3)- to N5-carboxyaminoimidazole ribonucleotide (N5-CAIR).</text>
</comment>
<evidence type="ECO:0000313" key="7">
    <source>
        <dbReference type="EMBL" id="AGF47427.1"/>
    </source>
</evidence>
<dbReference type="PATRIC" id="fig|1208918.3.peg.123"/>
<evidence type="ECO:0000256" key="2">
    <source>
        <dbReference type="ARBA" id="ARBA00022755"/>
    </source>
</evidence>
<feature type="binding site" evidence="4">
    <location>
        <position position="218"/>
    </location>
    <ligand>
        <name>ATP</name>
        <dbReference type="ChEBI" id="CHEBI:30616"/>
    </ligand>
</feature>
<evidence type="ECO:0000313" key="8">
    <source>
        <dbReference type="Proteomes" id="UP000011686"/>
    </source>
</evidence>
<comment type="catalytic activity">
    <reaction evidence="4 5">
        <text>5-amino-1-(5-phospho-beta-D-ribosyl)imidazole + hydrogencarbonate + ATP = 5-carboxyamino-1-(5-phospho-D-ribosyl)imidazole + ADP + phosphate + 2 H(+)</text>
        <dbReference type="Rhea" id="RHEA:19317"/>
        <dbReference type="ChEBI" id="CHEBI:15378"/>
        <dbReference type="ChEBI" id="CHEBI:17544"/>
        <dbReference type="ChEBI" id="CHEBI:30616"/>
        <dbReference type="ChEBI" id="CHEBI:43474"/>
        <dbReference type="ChEBI" id="CHEBI:58730"/>
        <dbReference type="ChEBI" id="CHEBI:137981"/>
        <dbReference type="ChEBI" id="CHEBI:456216"/>
        <dbReference type="EC" id="6.3.4.18"/>
    </reaction>
</comment>
<reference evidence="7 8" key="1">
    <citation type="journal article" date="2013" name="Genome Biol. Evol.">
        <title>Genome evolution and phylogenomic analysis of candidatus kinetoplastibacterium, the betaproteobacterial endosymbionts of strigomonas and angomonas.</title>
        <authorList>
            <person name="Alves J.M."/>
            <person name="Serrano M.G."/>
            <person name="Maia da Silva F."/>
            <person name="Voegtly L.J."/>
            <person name="Matveyev A.V."/>
            <person name="Teixeira M.M."/>
            <person name="Camargo E.P."/>
            <person name="Buck G.A."/>
        </authorList>
    </citation>
    <scope>NUCLEOTIDE SEQUENCE [LARGE SCALE GENOMIC DNA]</scope>
    <source>
        <strain evidence="7 8">TCC036E</strain>
    </source>
</reference>
<dbReference type="NCBIfam" id="NF004677">
    <property type="entry name" value="PRK06019.1-3"/>
    <property type="match status" value="1"/>
</dbReference>
<dbReference type="HOGENOM" id="CLU_011534_0_1_4"/>
<feature type="binding site" evidence="4">
    <location>
        <begin position="187"/>
        <end position="190"/>
    </location>
    <ligand>
        <name>ATP</name>
        <dbReference type="ChEBI" id="CHEBI:30616"/>
    </ligand>
</feature>
<dbReference type="Pfam" id="PF02222">
    <property type="entry name" value="ATP-grasp"/>
    <property type="match status" value="1"/>
</dbReference>
<feature type="domain" description="ATP-grasp" evidence="6">
    <location>
        <begin position="117"/>
        <end position="305"/>
    </location>
</feature>
<proteinExistence type="inferred from homology"/>
<dbReference type="Gene3D" id="3.30.1490.20">
    <property type="entry name" value="ATP-grasp fold, A domain"/>
    <property type="match status" value="1"/>
</dbReference>
<keyword evidence="2 4" id="KW-0658">Purine biosynthesis</keyword>
<dbReference type="Gene3D" id="3.30.470.20">
    <property type="entry name" value="ATP-grasp fold, B domain"/>
    <property type="match status" value="1"/>
</dbReference>
<dbReference type="EMBL" id="CP003804">
    <property type="protein sequence ID" value="AGF47427.1"/>
    <property type="molecule type" value="Genomic_DNA"/>
</dbReference>
<dbReference type="NCBIfam" id="TIGR01161">
    <property type="entry name" value="purK"/>
    <property type="match status" value="1"/>
</dbReference>
<dbReference type="PANTHER" id="PTHR11609">
    <property type="entry name" value="PURINE BIOSYNTHESIS PROTEIN 6/7, PUR6/7"/>
    <property type="match status" value="1"/>
</dbReference>
<dbReference type="Pfam" id="PF17769">
    <property type="entry name" value="PurK_C"/>
    <property type="match status" value="1"/>
</dbReference>
<dbReference type="GO" id="GO:0046872">
    <property type="term" value="F:metal ion binding"/>
    <property type="evidence" value="ECO:0007669"/>
    <property type="project" value="InterPro"/>
</dbReference>
<dbReference type="InterPro" id="IPR011054">
    <property type="entry name" value="Rudment_hybrid_motif"/>
</dbReference>
<dbReference type="STRING" id="1208918.CDEE_0359"/>
<keyword evidence="3 4" id="KW-0067">ATP-binding</keyword>
<comment type="function">
    <text evidence="4">Catalyzes the ATP-dependent conversion of 5-aminoimidazole ribonucleotide (AIR) and HCO(3)(-) to N5-carboxyaminoimidazole ribonucleotide (N5-CAIR).</text>
</comment>
<dbReference type="InterPro" id="IPR005875">
    <property type="entry name" value="PurK"/>
</dbReference>
<dbReference type="InterPro" id="IPR003135">
    <property type="entry name" value="ATP-grasp_carboxylate-amine"/>
</dbReference>
<sequence length="397" mass="43839">MSLFDSISFIKPGSWLGLLGGGQLGKMFCNSAQQLGYKVVVIDPSNDNPASAVADLHLQSSYDDEDVLNHFSSICKSVTVEFENIPVHSLSFLAKKKVRVCPSYESIAIAQNRILEKEFISSLGIDLAPYAVLYDYEDCINISENLFPGILKVAQLGYDGKGQIRVKDKGQLIKAFDDLGKVPSVFEKMLPLDQELSIVVARGFNGKTQEFPPSINFHSSGILSSSIITSSNHEIYSNIDISRVSFIAKKIIDSLKYTGVLCIEFFIVGNRIIVNEIAPRPHNSGHYSIEACITSQFEQQVRAMVGLPLGDTSLMSSAIMINLLGDVWFDKSSGLQREPNWVQALDILGAKLHLYGKNEARIGRKMGHITLLGNDVYELNKRAYDLCSIIGIDYESV</sequence>
<dbReference type="PANTHER" id="PTHR11609:SF5">
    <property type="entry name" value="PHOSPHORIBOSYLAMINOIMIDAZOLE CARBOXYLASE"/>
    <property type="match status" value="1"/>
</dbReference>
<dbReference type="InterPro" id="IPR011761">
    <property type="entry name" value="ATP-grasp"/>
</dbReference>
<dbReference type="Pfam" id="PF22660">
    <property type="entry name" value="RS_preATP-grasp-like"/>
    <property type="match status" value="1"/>
</dbReference>
<keyword evidence="1 4" id="KW-0547">Nucleotide-binding</keyword>
<dbReference type="NCBIfam" id="NF004679">
    <property type="entry name" value="PRK06019.1-5"/>
    <property type="match status" value="1"/>
</dbReference>
<feature type="binding site" evidence="4">
    <location>
        <begin position="275"/>
        <end position="276"/>
    </location>
    <ligand>
        <name>ATP</name>
        <dbReference type="ChEBI" id="CHEBI:30616"/>
    </ligand>
</feature>
<evidence type="ECO:0000259" key="6">
    <source>
        <dbReference type="PROSITE" id="PS50975"/>
    </source>
</evidence>
<evidence type="ECO:0000256" key="4">
    <source>
        <dbReference type="HAMAP-Rule" id="MF_01928"/>
    </source>
</evidence>
<dbReference type="InterPro" id="IPR040686">
    <property type="entry name" value="PurK_C"/>
</dbReference>
<feature type="binding site" evidence="4">
    <location>
        <position position="195"/>
    </location>
    <ligand>
        <name>ATP</name>
        <dbReference type="ChEBI" id="CHEBI:30616"/>
    </ligand>
</feature>
<dbReference type="UniPathway" id="UPA00074">
    <property type="reaction ID" value="UER00942"/>
</dbReference>
<dbReference type="SUPFAM" id="SSF56059">
    <property type="entry name" value="Glutathione synthetase ATP-binding domain-like"/>
    <property type="match status" value="1"/>
</dbReference>
<dbReference type="GO" id="GO:0004638">
    <property type="term" value="F:phosphoribosylaminoimidazole carboxylase activity"/>
    <property type="evidence" value="ECO:0007669"/>
    <property type="project" value="InterPro"/>
</dbReference>
<feature type="binding site" evidence="4">
    <location>
        <position position="152"/>
    </location>
    <ligand>
        <name>ATP</name>
        <dbReference type="ChEBI" id="CHEBI:30616"/>
    </ligand>
</feature>
<dbReference type="EC" id="6.3.4.18" evidence="4 5"/>
<comment type="similarity">
    <text evidence="4 5">Belongs to the PurK/PurT family.</text>
</comment>
<keyword evidence="4 5" id="KW-0436">Ligase</keyword>
<dbReference type="eggNOG" id="COG0026">
    <property type="taxonomic scope" value="Bacteria"/>
</dbReference>
<dbReference type="Proteomes" id="UP000011686">
    <property type="component" value="Chromosome"/>
</dbReference>
<dbReference type="SUPFAM" id="SSF51246">
    <property type="entry name" value="Rudiment single hybrid motif"/>
    <property type="match status" value="1"/>
</dbReference>
<dbReference type="RefSeq" id="WP_015238970.1">
    <property type="nucleotide sequence ID" value="NC_020283.1"/>
</dbReference>
<keyword evidence="8" id="KW-1185">Reference proteome</keyword>
<dbReference type="GO" id="GO:0005524">
    <property type="term" value="F:ATP binding"/>
    <property type="evidence" value="ECO:0007669"/>
    <property type="project" value="UniProtKB-UniRule"/>
</dbReference>
<accession>M1LP17</accession>
<organism evidence="7 8">
    <name type="scientific">Candidatus Kinetoplastidibacterium crithidiae TCC036E</name>
    <dbReference type="NCBI Taxonomy" id="1208918"/>
    <lineage>
        <taxon>Bacteria</taxon>
        <taxon>Pseudomonadati</taxon>
        <taxon>Pseudomonadota</taxon>
        <taxon>Betaproteobacteria</taxon>
        <taxon>Candidatus Kinetoplastidibacterium</taxon>
    </lineage>
</organism>